<dbReference type="EMBL" id="JAXQNO010000020">
    <property type="protein sequence ID" value="KAK4771826.1"/>
    <property type="molecule type" value="Genomic_DNA"/>
</dbReference>
<dbReference type="Pfam" id="PF00271">
    <property type="entry name" value="Helicase_C"/>
    <property type="match status" value="1"/>
</dbReference>
<dbReference type="AlphaFoldDB" id="A0AAN7QMR3"/>
<accession>A0AAN7QMR3</accession>
<reference evidence="7 8" key="1">
    <citation type="journal article" date="2023" name="Hortic Res">
        <title>Pangenome of water caltrop reveals structural variations and asymmetric subgenome divergence after allopolyploidization.</title>
        <authorList>
            <person name="Zhang X."/>
            <person name="Chen Y."/>
            <person name="Wang L."/>
            <person name="Yuan Y."/>
            <person name="Fang M."/>
            <person name="Shi L."/>
            <person name="Lu R."/>
            <person name="Comes H.P."/>
            <person name="Ma Y."/>
            <person name="Chen Y."/>
            <person name="Huang G."/>
            <person name="Zhou Y."/>
            <person name="Zheng Z."/>
            <person name="Qiu Y."/>
        </authorList>
    </citation>
    <scope>NUCLEOTIDE SEQUENCE [LARGE SCALE GENOMIC DNA]</scope>
    <source>
        <strain evidence="7">F231</strain>
    </source>
</reference>
<feature type="signal peptide" evidence="5">
    <location>
        <begin position="1"/>
        <end position="17"/>
    </location>
</feature>
<comment type="caution">
    <text evidence="7">The sequence shown here is derived from an EMBL/GenBank/DDBJ whole genome shotgun (WGS) entry which is preliminary data.</text>
</comment>
<evidence type="ECO:0000259" key="6">
    <source>
        <dbReference type="Pfam" id="PF00271"/>
    </source>
</evidence>
<dbReference type="InterPro" id="IPR050699">
    <property type="entry name" value="RNA-DNA_Helicase"/>
</dbReference>
<organism evidence="7 8">
    <name type="scientific">Trapa natans</name>
    <name type="common">Water chestnut</name>
    <dbReference type="NCBI Taxonomy" id="22666"/>
    <lineage>
        <taxon>Eukaryota</taxon>
        <taxon>Viridiplantae</taxon>
        <taxon>Streptophyta</taxon>
        <taxon>Embryophyta</taxon>
        <taxon>Tracheophyta</taxon>
        <taxon>Spermatophyta</taxon>
        <taxon>Magnoliopsida</taxon>
        <taxon>eudicotyledons</taxon>
        <taxon>Gunneridae</taxon>
        <taxon>Pentapetalae</taxon>
        <taxon>rosids</taxon>
        <taxon>malvids</taxon>
        <taxon>Myrtales</taxon>
        <taxon>Lythraceae</taxon>
        <taxon>Trapa</taxon>
    </lineage>
</organism>
<dbReference type="GO" id="GO:0016787">
    <property type="term" value="F:hydrolase activity"/>
    <property type="evidence" value="ECO:0007669"/>
    <property type="project" value="UniProtKB-KW"/>
</dbReference>
<evidence type="ECO:0000313" key="7">
    <source>
        <dbReference type="EMBL" id="KAK4771826.1"/>
    </source>
</evidence>
<keyword evidence="1" id="KW-0547">Nucleotide-binding</keyword>
<dbReference type="Gene3D" id="3.40.50.300">
    <property type="entry name" value="P-loop containing nucleotide triphosphate hydrolases"/>
    <property type="match status" value="1"/>
</dbReference>
<dbReference type="PANTHER" id="PTHR12131:SF1">
    <property type="entry name" value="ATP-DEPENDENT RNA HELICASE SUPV3L1, MITOCHONDRIAL-RELATED"/>
    <property type="match status" value="1"/>
</dbReference>
<evidence type="ECO:0000256" key="5">
    <source>
        <dbReference type="SAM" id="SignalP"/>
    </source>
</evidence>
<evidence type="ECO:0000256" key="4">
    <source>
        <dbReference type="ARBA" id="ARBA00022840"/>
    </source>
</evidence>
<keyword evidence="5" id="KW-0732">Signal</keyword>
<gene>
    <name evidence="7" type="ORF">SAY86_013601</name>
</gene>
<dbReference type="GO" id="GO:0004386">
    <property type="term" value="F:helicase activity"/>
    <property type="evidence" value="ECO:0007669"/>
    <property type="project" value="UniProtKB-KW"/>
</dbReference>
<dbReference type="InterPro" id="IPR027417">
    <property type="entry name" value="P-loop_NTPase"/>
</dbReference>
<protein>
    <recommendedName>
        <fullName evidence="6">Helicase C-terminal domain-containing protein</fullName>
    </recommendedName>
</protein>
<dbReference type="SUPFAM" id="SSF52540">
    <property type="entry name" value="P-loop containing nucleoside triphosphate hydrolases"/>
    <property type="match status" value="1"/>
</dbReference>
<keyword evidence="8" id="KW-1185">Reference proteome</keyword>
<name>A0AAN7QMR3_TRANT</name>
<dbReference type="GO" id="GO:0070478">
    <property type="term" value="P:nuclear-transcribed mRNA catabolic process, 3'-5' exonucleolytic nonsense-mediated decay"/>
    <property type="evidence" value="ECO:0007669"/>
    <property type="project" value="TreeGrafter"/>
</dbReference>
<proteinExistence type="predicted"/>
<keyword evidence="2" id="KW-0378">Hydrolase</keyword>
<feature type="domain" description="Helicase C-terminal" evidence="6">
    <location>
        <begin position="7"/>
        <end position="64"/>
    </location>
</feature>
<dbReference type="Proteomes" id="UP001346149">
    <property type="component" value="Unassembled WGS sequence"/>
</dbReference>
<evidence type="ECO:0000313" key="8">
    <source>
        <dbReference type="Proteomes" id="UP001346149"/>
    </source>
</evidence>
<dbReference type="GO" id="GO:0055087">
    <property type="term" value="C:Ski complex"/>
    <property type="evidence" value="ECO:0007669"/>
    <property type="project" value="TreeGrafter"/>
</dbReference>
<evidence type="ECO:0000256" key="1">
    <source>
        <dbReference type="ARBA" id="ARBA00022741"/>
    </source>
</evidence>
<evidence type="ECO:0000256" key="3">
    <source>
        <dbReference type="ARBA" id="ARBA00022806"/>
    </source>
</evidence>
<keyword evidence="4" id="KW-0067">ATP-binding</keyword>
<feature type="chain" id="PRO_5042976421" description="Helicase C-terminal domain-containing protein" evidence="5">
    <location>
        <begin position="18"/>
        <end position="104"/>
    </location>
</feature>
<dbReference type="InterPro" id="IPR001650">
    <property type="entry name" value="Helicase_C-like"/>
</dbReference>
<dbReference type="GO" id="GO:0005524">
    <property type="term" value="F:ATP binding"/>
    <property type="evidence" value="ECO:0007669"/>
    <property type="project" value="UniProtKB-KW"/>
</dbReference>
<evidence type="ECO:0000256" key="2">
    <source>
        <dbReference type="ARBA" id="ARBA00022801"/>
    </source>
</evidence>
<sequence>MLAVFFFERGLVKVVFATETLAAGINIPARTVVIASLSERSSSGRISLTPNELLQMAGRAGRRGIDERGHVVLVQVSYEGSEECRKLLFAGVEPPGGPWRRLGN</sequence>
<dbReference type="PANTHER" id="PTHR12131">
    <property type="entry name" value="ATP-DEPENDENT RNA AND DNA HELICASE"/>
    <property type="match status" value="1"/>
</dbReference>
<keyword evidence="3" id="KW-0347">Helicase</keyword>